<keyword evidence="3" id="KW-1185">Reference proteome</keyword>
<evidence type="ECO:0000313" key="2">
    <source>
        <dbReference type="EMBL" id="MFC3194905.1"/>
    </source>
</evidence>
<gene>
    <name evidence="2" type="ORF">ACFODZ_11705</name>
</gene>
<dbReference type="SUPFAM" id="SSF50939">
    <property type="entry name" value="Sialidases"/>
    <property type="match status" value="2"/>
</dbReference>
<dbReference type="Proteomes" id="UP001595533">
    <property type="component" value="Unassembled WGS sequence"/>
</dbReference>
<name>A0ABV7JDF8_9GAMM</name>
<feature type="signal peptide" evidence="1">
    <location>
        <begin position="1"/>
        <end position="19"/>
    </location>
</feature>
<dbReference type="Gene3D" id="2.120.10.10">
    <property type="match status" value="1"/>
</dbReference>
<comment type="caution">
    <text evidence="2">The sequence shown here is derived from an EMBL/GenBank/DDBJ whole genome shotgun (WGS) entry which is preliminary data.</text>
</comment>
<evidence type="ECO:0000313" key="3">
    <source>
        <dbReference type="Proteomes" id="UP001595533"/>
    </source>
</evidence>
<keyword evidence="1" id="KW-0732">Signal</keyword>
<proteinExistence type="predicted"/>
<organism evidence="2 3">
    <name type="scientific">Marinicella sediminis</name>
    <dbReference type="NCBI Taxonomy" id="1792834"/>
    <lineage>
        <taxon>Bacteria</taxon>
        <taxon>Pseudomonadati</taxon>
        <taxon>Pseudomonadota</taxon>
        <taxon>Gammaproteobacteria</taxon>
        <taxon>Lysobacterales</taxon>
        <taxon>Marinicellaceae</taxon>
        <taxon>Marinicella</taxon>
    </lineage>
</organism>
<dbReference type="InterPro" id="IPR015943">
    <property type="entry name" value="WD40/YVTN_repeat-like_dom_sf"/>
</dbReference>
<accession>A0ABV7JDF8</accession>
<sequence length="792" mass="86831">MRLFFILFCILTCVNTGYAQSIDLSKPHETWQSAGSGPVAHAHLKNSGQNHKSQLISEGPFISYQVNVNESGFDLTNDAGNEPSIAVNPLNPKQIVIGWRQFDNINSDFRQAGLAWSNDGGLTWNNNGPLEAGVFRSDPVLAADADGTFFYQSLAVRDTNGMPGIQSDDTFSVDQWRSTDGGQNWFDKTNAIGGDKSWYAIDHSNTENRGNIYAAWNLAGNNHYPNSFNYSVDNGQSFSAPEVLPNSPIFGTVAVGFDGEVYVAGVNGETSLNDIQLITTNNPISAMFPDFGPVPAFLNLGGTLGIGGVNPVGLLGQVWVATDRSERHTRGRIYLAASVDQFGTDPLDVTFIRSVNGGQTFSTPMKINEDNSDLNWQWFGTMGVAPNGRIDVVWLDTRNHGSSLSAKTRSQLFYSYSYDGGVSFSDNQAVSADFDHTLGYPVQQKMGDYIDIVSANSGAHVAYTATFSGGQDVYYIHIKPSAVEENPYFPSHQMDGIWHNPDIPRQGIISKTLVQNPSSEQAQVINFEAVFTEEPGGQPTWFVLQTDHPLSGDEISYMVLFPTGDLAVDGTPLRPIGMVTKSRLYDSNNELLRNRVRYAFDMTDSVIDQLSELAVFDQDFFTGNPFYGQSLVIELQPVIATEQSREVHCLMQNLVTENPLERNEGRVPVIYQQQGEAHMFVADFTYQKTTEADGSQTLILDDEGLAIPTWETSNTLSGDWLKGDVMINGIGRPNGGNGFFRVNDTDPGLTQIATENLQVTAQYQLTSERDNGASEVLNAVALNSYCGTDMNL</sequence>
<reference evidence="3" key="1">
    <citation type="journal article" date="2019" name="Int. J. Syst. Evol. Microbiol.">
        <title>The Global Catalogue of Microorganisms (GCM) 10K type strain sequencing project: providing services to taxonomists for standard genome sequencing and annotation.</title>
        <authorList>
            <consortium name="The Broad Institute Genomics Platform"/>
            <consortium name="The Broad Institute Genome Sequencing Center for Infectious Disease"/>
            <person name="Wu L."/>
            <person name="Ma J."/>
        </authorList>
    </citation>
    <scope>NUCLEOTIDE SEQUENCE [LARGE SCALE GENOMIC DNA]</scope>
    <source>
        <strain evidence="3">KCTC 42953</strain>
    </source>
</reference>
<evidence type="ECO:0000256" key="1">
    <source>
        <dbReference type="SAM" id="SignalP"/>
    </source>
</evidence>
<feature type="chain" id="PRO_5045573169" description="Exo-alpha-sialidase" evidence="1">
    <location>
        <begin position="20"/>
        <end position="792"/>
    </location>
</feature>
<dbReference type="InterPro" id="IPR036278">
    <property type="entry name" value="Sialidase_sf"/>
</dbReference>
<dbReference type="Gene3D" id="2.130.10.10">
    <property type="entry name" value="YVTN repeat-like/Quinoprotein amine dehydrogenase"/>
    <property type="match status" value="1"/>
</dbReference>
<protein>
    <recommendedName>
        <fullName evidence="4">Exo-alpha-sialidase</fullName>
    </recommendedName>
</protein>
<dbReference type="EMBL" id="JBHRTS010000006">
    <property type="protein sequence ID" value="MFC3194905.1"/>
    <property type="molecule type" value="Genomic_DNA"/>
</dbReference>
<dbReference type="RefSeq" id="WP_077411864.1">
    <property type="nucleotide sequence ID" value="NZ_JBHRTS010000006.1"/>
</dbReference>
<evidence type="ECO:0008006" key="4">
    <source>
        <dbReference type="Google" id="ProtNLM"/>
    </source>
</evidence>
<dbReference type="CDD" id="cd15482">
    <property type="entry name" value="Sialidase_non-viral"/>
    <property type="match status" value="1"/>
</dbReference>